<dbReference type="AlphaFoldDB" id="A0A3A4N8F1"/>
<accession>A0A3A4N8F1</accession>
<evidence type="ECO:0008006" key="3">
    <source>
        <dbReference type="Google" id="ProtNLM"/>
    </source>
</evidence>
<dbReference type="EMBL" id="QZKU01000140">
    <property type="protein sequence ID" value="RJP14895.1"/>
    <property type="molecule type" value="Genomic_DNA"/>
</dbReference>
<protein>
    <recommendedName>
        <fullName evidence="3">Cytochrome c-552/4 domain-containing protein</fullName>
    </recommendedName>
</protein>
<dbReference type="InterPro" id="IPR036280">
    <property type="entry name" value="Multihaem_cyt_sf"/>
</dbReference>
<sequence>MRFAGKEAIVTKSRFLGGALSVAALLLVAAGAAAWTPLPVVDDPLVRMPGTQPGQGTMIMDPQMCLNCHGDENILNPEGYVMAPGYFWQGSVMAQAARDPLFYACMAVAGQDSIWAVGNPNAVDICERCHFPQGWLAGRSDPPNASLMTGTDFDGVHCDACHMKWDPFFATTFDGTREGSDWAGYWDEAGNTGPGSGTPSQVAAEATLAEDALLAAGIKLFSGLDFFIGDAPKYATYTEDGAGQYFMAMMHRPRASFADTKSDHPAFYSRHHKSKYFCSTCHNVSNPVLANACEDLNATYGLSLSCLPDQSGGTDLITEQYSASRYFHVERTFAEFEISAYGQQGGAATNPEFHTKFDPPITWASSCQDCHMRNIVGKGCEELAAPLRPIESTEHPNSGAPMHDMMGGNVWLPYVLASTDDHFPDTYDPINFALLTQGPLALTLDMYAGLSPTDRGDRLLAASDRAKDQLKLAATIKNVTYNPTTGNLAFRVQNNTGHKLISGFPEGRRMFVNIKAYAGGSLIHEVNPYDYAAGTLKGLSHPSSPPLGPNETYVDALVYEVHPKSQLTGEDETFHFVLASERYKDNRIPPKGFDIVAAAEQLIEPVDHGVSSPAYFTAAEYAGGYDDVSGPFVPGADSIVITLYYQSTSREYIEFLRDEINGTADTLSRPTPLKPGGDPGAYIIQTDPFFGALKAWGDTIWELWFHNHGLDGLGASVPTIVPFQMTQAQFPASPLTTIHLLYPPDLAVLNALTSPPTFVWSADGGANVKYAIDFSLSAAFTNYVSSYETLGVQLPNISVTIPQAIWDSVPTGTPIYWRVRGADTGVTPITPVFSTETWSFVRP</sequence>
<dbReference type="InterPro" id="IPR013783">
    <property type="entry name" value="Ig-like_fold"/>
</dbReference>
<evidence type="ECO:0000313" key="1">
    <source>
        <dbReference type="EMBL" id="RJP14895.1"/>
    </source>
</evidence>
<dbReference type="Gene3D" id="2.60.40.10">
    <property type="entry name" value="Immunoglobulins"/>
    <property type="match status" value="1"/>
</dbReference>
<dbReference type="Proteomes" id="UP000265882">
    <property type="component" value="Unassembled WGS sequence"/>
</dbReference>
<proteinExistence type="predicted"/>
<dbReference type="SUPFAM" id="SSF48695">
    <property type="entry name" value="Multiheme cytochromes"/>
    <property type="match status" value="1"/>
</dbReference>
<reference evidence="1 2" key="1">
    <citation type="journal article" date="2017" name="ISME J.">
        <title>Energy and carbon metabolisms in a deep terrestrial subsurface fluid microbial community.</title>
        <authorList>
            <person name="Momper L."/>
            <person name="Jungbluth S.P."/>
            <person name="Lee M.D."/>
            <person name="Amend J.P."/>
        </authorList>
    </citation>
    <scope>NUCLEOTIDE SEQUENCE [LARGE SCALE GENOMIC DNA]</scope>
    <source>
        <strain evidence="1">SURF_5</strain>
    </source>
</reference>
<dbReference type="Gene3D" id="1.10.1130.10">
    <property type="entry name" value="Flavocytochrome C3, Chain A"/>
    <property type="match status" value="1"/>
</dbReference>
<evidence type="ECO:0000313" key="2">
    <source>
        <dbReference type="Proteomes" id="UP000265882"/>
    </source>
</evidence>
<name>A0A3A4N8F1_ABYX5</name>
<gene>
    <name evidence="1" type="ORF">C4520_20925</name>
</gene>
<organism evidence="1 2">
    <name type="scientific">Abyssobacteria bacterium (strain SURF_5)</name>
    <dbReference type="NCBI Taxonomy" id="2093360"/>
    <lineage>
        <taxon>Bacteria</taxon>
        <taxon>Pseudomonadati</taxon>
        <taxon>Candidatus Hydrogenedentota</taxon>
        <taxon>Candidatus Abyssobacteria</taxon>
    </lineage>
</organism>
<comment type="caution">
    <text evidence="1">The sequence shown here is derived from an EMBL/GenBank/DDBJ whole genome shotgun (WGS) entry which is preliminary data.</text>
</comment>